<dbReference type="Gene3D" id="3.60.130.10">
    <property type="entry name" value="Clavaminate synthase-like"/>
    <property type="match status" value="1"/>
</dbReference>
<dbReference type="EMBL" id="CAUYUJ010014548">
    <property type="protein sequence ID" value="CAK0843078.1"/>
    <property type="molecule type" value="Genomic_DNA"/>
</dbReference>
<evidence type="ECO:0000256" key="2">
    <source>
        <dbReference type="ARBA" id="ARBA00022737"/>
    </source>
</evidence>
<evidence type="ECO:0000259" key="6">
    <source>
        <dbReference type="Pfam" id="PF25295"/>
    </source>
</evidence>
<dbReference type="InterPro" id="IPR057411">
    <property type="entry name" value="TPR_IFT122"/>
</dbReference>
<dbReference type="Pfam" id="PF25295">
    <property type="entry name" value="TPR_IFT122"/>
    <property type="match status" value="1"/>
</dbReference>
<keyword evidence="1" id="KW-0853">WD repeat</keyword>
<dbReference type="Pfam" id="PF23377">
    <property type="entry name" value="Beta-prop_IFT122_2nd"/>
    <property type="match status" value="1"/>
</dbReference>
<reference evidence="7" key="1">
    <citation type="submission" date="2023-10" db="EMBL/GenBank/DDBJ databases">
        <authorList>
            <person name="Chen Y."/>
            <person name="Shah S."/>
            <person name="Dougan E. K."/>
            <person name="Thang M."/>
            <person name="Chan C."/>
        </authorList>
    </citation>
    <scope>NUCLEOTIDE SEQUENCE [LARGE SCALE GENOMIC DNA]</scope>
</reference>
<dbReference type="Pfam" id="PF02668">
    <property type="entry name" value="TauD"/>
    <property type="match status" value="1"/>
</dbReference>
<dbReference type="SUPFAM" id="SSF51197">
    <property type="entry name" value="Clavaminate synthase-like"/>
    <property type="match status" value="1"/>
</dbReference>
<keyword evidence="3" id="KW-0560">Oxidoreductase</keyword>
<accession>A0ABN9TBP1</accession>
<dbReference type="Gene3D" id="1.25.40.470">
    <property type="match status" value="1"/>
</dbReference>
<gene>
    <name evidence="7" type="ORF">PCOR1329_LOCUS37517</name>
</gene>
<proteinExistence type="predicted"/>
<evidence type="ECO:0000256" key="1">
    <source>
        <dbReference type="ARBA" id="ARBA00022574"/>
    </source>
</evidence>
<dbReference type="InterPro" id="IPR056152">
    <property type="entry name" value="Beta-prop_IFT122_2nd"/>
</dbReference>
<protein>
    <recommendedName>
        <fullName evidence="9">TauD/TfdA-like domain-containing protein</fullName>
    </recommendedName>
</protein>
<keyword evidence="8" id="KW-1185">Reference proteome</keyword>
<dbReference type="InterPro" id="IPR039857">
    <property type="entry name" value="Ift122/121"/>
</dbReference>
<evidence type="ECO:0000259" key="4">
    <source>
        <dbReference type="Pfam" id="PF02668"/>
    </source>
</evidence>
<feature type="domain" description="Intraflagellar transport protein 122 homolog TPR" evidence="6">
    <location>
        <begin position="127"/>
        <end position="255"/>
    </location>
</feature>
<keyword evidence="2" id="KW-0677">Repeat</keyword>
<evidence type="ECO:0000259" key="5">
    <source>
        <dbReference type="Pfam" id="PF23377"/>
    </source>
</evidence>
<dbReference type="PANTHER" id="PTHR12764">
    <property type="entry name" value="WD REPEAT DOMAIN-RELATED"/>
    <property type="match status" value="1"/>
</dbReference>
<feature type="domain" description="TauD/TfdA-like" evidence="4">
    <location>
        <begin position="315"/>
        <end position="580"/>
    </location>
</feature>
<evidence type="ECO:0000313" key="7">
    <source>
        <dbReference type="EMBL" id="CAK0843078.1"/>
    </source>
</evidence>
<evidence type="ECO:0000256" key="3">
    <source>
        <dbReference type="ARBA" id="ARBA00023002"/>
    </source>
</evidence>
<comment type="caution">
    <text evidence="7">The sequence shown here is derived from an EMBL/GenBank/DDBJ whole genome shotgun (WGS) entry which is preliminary data.</text>
</comment>
<evidence type="ECO:0008006" key="9">
    <source>
        <dbReference type="Google" id="ProtNLM"/>
    </source>
</evidence>
<dbReference type="InterPro" id="IPR003819">
    <property type="entry name" value="TauD/TfdA-like"/>
</dbReference>
<dbReference type="Proteomes" id="UP001189429">
    <property type="component" value="Unassembled WGS sequence"/>
</dbReference>
<name>A0ABN9TBP1_9DINO</name>
<dbReference type="InterPro" id="IPR042098">
    <property type="entry name" value="TauD-like_sf"/>
</dbReference>
<organism evidence="7 8">
    <name type="scientific">Prorocentrum cordatum</name>
    <dbReference type="NCBI Taxonomy" id="2364126"/>
    <lineage>
        <taxon>Eukaryota</taxon>
        <taxon>Sar</taxon>
        <taxon>Alveolata</taxon>
        <taxon>Dinophyceae</taxon>
        <taxon>Prorocentrales</taxon>
        <taxon>Prorocentraceae</taxon>
        <taxon>Prorocentrum</taxon>
    </lineage>
</organism>
<sequence length="632" mass="70209">MGVGWHVMKIFVDNAFPVTLVKQATAVRCLDLSCRRKKLAVVDETANLLVYDLDTQSLLYQEPNANSVAWNTEMEDMLAYSGSNMLCIKTGLFPPHMQKLQGFVVGFKGSKIFCLHYISMQTIDVPQSASMYRYMEMKDFNTAYRVACLGVTEADWRSLALDALQTLRFEIARKAFIRIRDVRYIDLLNRITHQYGNKSTLTHEEEQLITAQVLAFQGKYAEAAQCFGKAKQHNLAVEMYTELRKWDEAKHWAQQGEKAGMNNKAAPLESGIGSQPDSNIVSKGEDTCAAPEADSRSLSPNFRAFPLAGAPEGLGFEVVGMQLRSRPSGSVIAELEGLMAERGFAVFRDQEALTGDEQVQASALFGGKEIHSTHGVHPEAPNRHIFRLSNDENVGILGVGPQWHNDGSFLEAPFSHVGYYSVKAPAAGGETYFASTSLPWAQEFGLTAAEKEKWSRLASVNSNGGVVHPVVYQHALTGRTHIYHLHLGMTGAVLERVRPIAATGEDDNSPSNFRLLPPDEMKVLFNRYNDLLNDSRVHWKHQYRTGDLVIIDNLAVAHKADATAHERSKSADGLRILHRTTVRGLGPFHADAVLPGVGRIPIEYGRHPFNPDGVWEPGGLGYRWDDSIRMQN</sequence>
<dbReference type="PANTHER" id="PTHR12764:SF4">
    <property type="entry name" value="INTRAFLAGELLAR TRANSPORT PROTEIN 122 HOMOLOG"/>
    <property type="match status" value="1"/>
</dbReference>
<evidence type="ECO:0000313" key="8">
    <source>
        <dbReference type="Proteomes" id="UP001189429"/>
    </source>
</evidence>
<feature type="domain" description="IFT122 second beta-propeller" evidence="5">
    <location>
        <begin position="6"/>
        <end position="120"/>
    </location>
</feature>